<organism evidence="2 3">
    <name type="scientific">Tagetes erecta</name>
    <name type="common">African marigold</name>
    <dbReference type="NCBI Taxonomy" id="13708"/>
    <lineage>
        <taxon>Eukaryota</taxon>
        <taxon>Viridiplantae</taxon>
        <taxon>Streptophyta</taxon>
        <taxon>Embryophyta</taxon>
        <taxon>Tracheophyta</taxon>
        <taxon>Spermatophyta</taxon>
        <taxon>Magnoliopsida</taxon>
        <taxon>eudicotyledons</taxon>
        <taxon>Gunneridae</taxon>
        <taxon>Pentapetalae</taxon>
        <taxon>asterids</taxon>
        <taxon>campanulids</taxon>
        <taxon>Asterales</taxon>
        <taxon>Asteraceae</taxon>
        <taxon>Asteroideae</taxon>
        <taxon>Heliantheae alliance</taxon>
        <taxon>Tageteae</taxon>
        <taxon>Tagetes</taxon>
    </lineage>
</organism>
<feature type="compositionally biased region" description="Polar residues" evidence="1">
    <location>
        <begin position="78"/>
        <end position="87"/>
    </location>
</feature>
<sequence length="146" mass="15785">MTSPLTTTIWHPTMSYEVRKKPPKLPPSAPCLTTEVGSLSIVETVAKEQVHKMAATSVTIARCQRKLESKVGTTCQWNSGSITSSVNEDPKAMSGKGPAYEKTGKTRITSEITPATTSITQDPKSTAGKKQADKIPDTPHKKQMTE</sequence>
<dbReference type="AlphaFoldDB" id="A0AAD8NCU1"/>
<dbReference type="Proteomes" id="UP001229421">
    <property type="component" value="Unassembled WGS sequence"/>
</dbReference>
<evidence type="ECO:0000313" key="2">
    <source>
        <dbReference type="EMBL" id="KAK1411045.1"/>
    </source>
</evidence>
<feature type="compositionally biased region" description="Polar residues" evidence="1">
    <location>
        <begin position="106"/>
        <end position="124"/>
    </location>
</feature>
<dbReference type="EMBL" id="JAUHHV010000010">
    <property type="protein sequence ID" value="KAK1411045.1"/>
    <property type="molecule type" value="Genomic_DNA"/>
</dbReference>
<protein>
    <submittedName>
        <fullName evidence="2">Uncharacterized protein</fullName>
    </submittedName>
</protein>
<keyword evidence="3" id="KW-1185">Reference proteome</keyword>
<accession>A0AAD8NCU1</accession>
<name>A0AAD8NCU1_TARER</name>
<reference evidence="2" key="1">
    <citation type="journal article" date="2023" name="bioRxiv">
        <title>Improved chromosome-level genome assembly for marigold (Tagetes erecta).</title>
        <authorList>
            <person name="Jiang F."/>
            <person name="Yuan L."/>
            <person name="Wang S."/>
            <person name="Wang H."/>
            <person name="Xu D."/>
            <person name="Wang A."/>
            <person name="Fan W."/>
        </authorList>
    </citation>
    <scope>NUCLEOTIDE SEQUENCE</scope>
    <source>
        <strain evidence="2">WSJ</strain>
        <tissue evidence="2">Leaf</tissue>
    </source>
</reference>
<feature type="region of interest" description="Disordered" evidence="1">
    <location>
        <begin position="78"/>
        <end position="146"/>
    </location>
</feature>
<comment type="caution">
    <text evidence="2">The sequence shown here is derived from an EMBL/GenBank/DDBJ whole genome shotgun (WGS) entry which is preliminary data.</text>
</comment>
<proteinExistence type="predicted"/>
<gene>
    <name evidence="2" type="ORF">QVD17_37589</name>
</gene>
<evidence type="ECO:0000313" key="3">
    <source>
        <dbReference type="Proteomes" id="UP001229421"/>
    </source>
</evidence>
<evidence type="ECO:0000256" key="1">
    <source>
        <dbReference type="SAM" id="MobiDB-lite"/>
    </source>
</evidence>
<feature type="compositionally biased region" description="Basic and acidic residues" evidence="1">
    <location>
        <begin position="130"/>
        <end position="146"/>
    </location>
</feature>